<dbReference type="OrthoDB" id="5579281at2759"/>
<dbReference type="GO" id="GO:1902657">
    <property type="term" value="P:protein localization to prospore membrane"/>
    <property type="evidence" value="ECO:0007669"/>
    <property type="project" value="InterPro"/>
</dbReference>
<dbReference type="Proteomes" id="UP000620124">
    <property type="component" value="Unassembled WGS sequence"/>
</dbReference>
<protein>
    <recommendedName>
        <fullName evidence="6">PH domain-containing protein</fullName>
    </recommendedName>
</protein>
<feature type="region of interest" description="Disordered" evidence="1">
    <location>
        <begin position="862"/>
        <end position="974"/>
    </location>
</feature>
<evidence type="ECO:0000313" key="5">
    <source>
        <dbReference type="Proteomes" id="UP000620124"/>
    </source>
</evidence>
<evidence type="ECO:0008006" key="6">
    <source>
        <dbReference type="Google" id="ProtNLM"/>
    </source>
</evidence>
<feature type="compositionally biased region" description="Acidic residues" evidence="1">
    <location>
        <begin position="948"/>
        <end position="959"/>
    </location>
</feature>
<feature type="region of interest" description="Disordered" evidence="1">
    <location>
        <begin position="548"/>
        <end position="598"/>
    </location>
</feature>
<feature type="region of interest" description="Disordered" evidence="1">
    <location>
        <begin position="119"/>
        <end position="154"/>
    </location>
</feature>
<reference evidence="4" key="1">
    <citation type="submission" date="2020-05" db="EMBL/GenBank/DDBJ databases">
        <title>Mycena genomes resolve the evolution of fungal bioluminescence.</title>
        <authorList>
            <person name="Tsai I.J."/>
        </authorList>
    </citation>
    <scope>NUCLEOTIDE SEQUENCE</scope>
    <source>
        <strain evidence="4">CCC161011</strain>
    </source>
</reference>
<accession>A0A8H6YV05</accession>
<feature type="domain" description="Mug56/Spo71 PH" evidence="2">
    <location>
        <begin position="711"/>
        <end position="835"/>
    </location>
</feature>
<dbReference type="PANTHER" id="PTHR28076:SF1">
    <property type="entry name" value="PROSPORE MEMBRANE ADAPTER PROTEIN SPO71"/>
    <property type="match status" value="1"/>
</dbReference>
<comment type="caution">
    <text evidence="4">The sequence shown here is derived from an EMBL/GenBank/DDBJ whole genome shotgun (WGS) entry which is preliminary data.</text>
</comment>
<dbReference type="PANTHER" id="PTHR28076">
    <property type="entry name" value="SPORULATION-SPECIFIC PROTEIN 71"/>
    <property type="match status" value="1"/>
</dbReference>
<feature type="domain" description="Prospore membrane adapter protein SPO71 PH" evidence="3">
    <location>
        <begin position="280"/>
        <end position="352"/>
    </location>
</feature>
<sequence>MPEKVVPLPEATPSKGKKKRRHLLGSGDRDDEDAHISQIIKEHAFAFFIQQGGNEEDWEETREQSVREEMLRRWRDTEWGAILGRQRQSKEPKAKRWIGGSFEIGDILGVNILQEPAESIRERMSNRSTRSSRRPGASSSHLPSSSNEGNAMFLTPDDRVTSFFAPEPASGSILRPTLSAGIAEEEGRRAQSDIGTRPTLEISTTNKVKSDSQVPVIGKERERLVHYAQSPVRGGGQPGAAIRGGGVMRDRMLVRVGYTERMGLSILFNGGTNQSISMNLIMFLHVKTKLSLYSFVDLTWCLTCTPTSIHHDSKARAIFRRAKEGTNIFICKVKSRSRAADWMWAIWRRLGGLLPPTLEISHPNLGTRVTMELPGVESPEMFTRDNIISLCTQSLRRVKDWRDLIELQVSEGKELELAWRLGTQLDWVWLDTDVLDEPRDCAVLCGLAMQQSVPSPHLEVRLAQHSAQHFVLKNGTRVPEPPSIEGYLERIRPNSQTKHLMYLVTHDGNLFSLASEKAHPPSPMGIGQAESADALRLAEVQRGTEQILSATGPVVPASHDTQDMGDDQSYVSHASHLERSESDDEDEGGEEGLRVAQDKAHLRMKRSFELLLKNGHIIRFEAHSRKVALEWIERLRALVGYWKQRHRIDASEEMDLAQAYRPRLTTRRHVLRNDSELAPEPPVDTSAPMPALSNLYSWCVLQGCKPVIRGGKVFMRRGLYGQYKFVQLFLLPGHLVQFRITPGSSLHLAINQNINLADAYVCSGYFATLNLPNSEHTSDNALPRRYQDGLETDDPDEETLFMLWYHPQKTAVNVALEVPQAEEADAQKKQADNSTSPRVPSLSSKRNDARIKKWDRASDIPLDEEDEFHASHEVFGLDLDDDEEVEDDEDAEDDDEEAPVAKPKSSKAKSKKAKAKAKASSSEDDSDEDEAWGRGRSAYYSSNAAQLDSDDEEGNELEEQEAKRLQAKSRDAMGDTDFGLDDEVEAAIAIDVPEDSAPVEEPVPQDPKSLIRHLEKTSPETLALARDWEDTAESLVKTRQKIATLEASDPDSLSLGMIHLHYQALLSYATALAFYLHLRSSEKYARRPDLLRTHPVLARLLTLKQSLITLEELDFAASDSEAGSNEDGSDADLMLDAEQLWKLNRMEGLDKDELEDLLKDADLPEQEVEVRPKKKRKTSTTTPAVPVFDLIEPEFTSSTSAQRRTDSSTDAYGEATALQHADAADKSARRKTLRFHTSRIESASARRQGARNNAVGGDDDIPYRDTRKQPAKVPQSSRGQGGEDLDESEPQPKAPDPDAEDADGYYELVKRKSKLKKELKKAEYDAAQDAARPDFEEGGADGPRSLTRAILTNKGLTPRRPKSAVYKGGLAETGRYDGEKSGISKVIKSVRLG</sequence>
<evidence type="ECO:0000313" key="4">
    <source>
        <dbReference type="EMBL" id="KAF7365311.1"/>
    </source>
</evidence>
<dbReference type="InterPro" id="IPR040345">
    <property type="entry name" value="Mug56/Spo71"/>
</dbReference>
<dbReference type="InterPro" id="IPR057379">
    <property type="entry name" value="PH_SPO71"/>
</dbReference>
<evidence type="ECO:0000259" key="3">
    <source>
        <dbReference type="Pfam" id="PF23207"/>
    </source>
</evidence>
<proteinExistence type="predicted"/>
<feature type="compositionally biased region" description="Basic residues" evidence="1">
    <location>
        <begin position="1228"/>
        <end position="1237"/>
    </location>
</feature>
<feature type="region of interest" description="Disordered" evidence="1">
    <location>
        <begin position="1"/>
        <end position="32"/>
    </location>
</feature>
<keyword evidence="5" id="KW-1185">Reference proteome</keyword>
<feature type="compositionally biased region" description="Basic residues" evidence="1">
    <location>
        <begin position="904"/>
        <end position="917"/>
    </location>
</feature>
<evidence type="ECO:0000259" key="2">
    <source>
        <dbReference type="Pfam" id="PF15404"/>
    </source>
</evidence>
<dbReference type="EMBL" id="JACAZI010000003">
    <property type="protein sequence ID" value="KAF7365311.1"/>
    <property type="molecule type" value="Genomic_DNA"/>
</dbReference>
<organism evidence="4 5">
    <name type="scientific">Mycena venus</name>
    <dbReference type="NCBI Taxonomy" id="2733690"/>
    <lineage>
        <taxon>Eukaryota</taxon>
        <taxon>Fungi</taxon>
        <taxon>Dikarya</taxon>
        <taxon>Basidiomycota</taxon>
        <taxon>Agaricomycotina</taxon>
        <taxon>Agaricomycetes</taxon>
        <taxon>Agaricomycetidae</taxon>
        <taxon>Agaricales</taxon>
        <taxon>Marasmiineae</taxon>
        <taxon>Mycenaceae</taxon>
        <taxon>Mycena</taxon>
    </lineage>
</organism>
<feature type="compositionally biased region" description="Basic and acidic residues" evidence="1">
    <location>
        <begin position="960"/>
        <end position="973"/>
    </location>
</feature>
<dbReference type="Pfam" id="PF04000">
    <property type="entry name" value="Sas10_Utp3"/>
    <property type="match status" value="1"/>
</dbReference>
<evidence type="ECO:0000256" key="1">
    <source>
        <dbReference type="SAM" id="MobiDB-lite"/>
    </source>
</evidence>
<gene>
    <name evidence="4" type="ORF">MVEN_00403100</name>
</gene>
<feature type="compositionally biased region" description="Polar residues" evidence="1">
    <location>
        <begin position="833"/>
        <end position="844"/>
    </location>
</feature>
<feature type="region of interest" description="Disordered" evidence="1">
    <location>
        <begin position="822"/>
        <end position="850"/>
    </location>
</feature>
<dbReference type="Pfam" id="PF15404">
    <property type="entry name" value="PH_4"/>
    <property type="match status" value="1"/>
</dbReference>
<dbReference type="Pfam" id="PF23207">
    <property type="entry name" value="PH_SPO71"/>
    <property type="match status" value="1"/>
</dbReference>
<feature type="compositionally biased region" description="Acidic residues" evidence="1">
    <location>
        <begin position="581"/>
        <end position="590"/>
    </location>
</feature>
<name>A0A8H6YV05_9AGAR</name>
<feature type="region of interest" description="Disordered" evidence="1">
    <location>
        <begin position="1166"/>
        <end position="1362"/>
    </location>
</feature>
<dbReference type="InterPro" id="IPR007146">
    <property type="entry name" value="Sas10/Utp3/C1D"/>
</dbReference>
<feature type="compositionally biased region" description="Acidic residues" evidence="1">
    <location>
        <begin position="878"/>
        <end position="898"/>
    </location>
</feature>
<dbReference type="InterPro" id="IPR039486">
    <property type="entry name" value="Mug56/Spo71_PH"/>
</dbReference>